<dbReference type="EMBL" id="FPAS01000002">
    <property type="protein sequence ID" value="SFT64875.1"/>
    <property type="molecule type" value="Genomic_DNA"/>
</dbReference>
<dbReference type="InterPro" id="IPR047262">
    <property type="entry name" value="PRX-like1"/>
</dbReference>
<keyword evidence="1" id="KW-0732">Signal</keyword>
<evidence type="ECO:0000259" key="2">
    <source>
        <dbReference type="Pfam" id="PF08534"/>
    </source>
</evidence>
<dbReference type="PANTHER" id="PTHR43640">
    <property type="entry name" value="OS07G0260300 PROTEIN"/>
    <property type="match status" value="1"/>
</dbReference>
<dbReference type="OrthoDB" id="9809746at2"/>
<feature type="signal peptide" evidence="1">
    <location>
        <begin position="1"/>
        <end position="24"/>
    </location>
</feature>
<feature type="domain" description="Redoxin" evidence="2">
    <location>
        <begin position="38"/>
        <end position="173"/>
    </location>
</feature>
<organism evidence="3 4">
    <name type="scientific">Lishizhenia tianjinensis</name>
    <dbReference type="NCBI Taxonomy" id="477690"/>
    <lineage>
        <taxon>Bacteria</taxon>
        <taxon>Pseudomonadati</taxon>
        <taxon>Bacteroidota</taxon>
        <taxon>Flavobacteriia</taxon>
        <taxon>Flavobacteriales</taxon>
        <taxon>Crocinitomicaceae</taxon>
        <taxon>Lishizhenia</taxon>
    </lineage>
</organism>
<accession>A0A1I6ZQJ6</accession>
<dbReference type="Proteomes" id="UP000236454">
    <property type="component" value="Unassembled WGS sequence"/>
</dbReference>
<evidence type="ECO:0000313" key="3">
    <source>
        <dbReference type="EMBL" id="SFT64875.1"/>
    </source>
</evidence>
<evidence type="ECO:0000256" key="1">
    <source>
        <dbReference type="SAM" id="SignalP"/>
    </source>
</evidence>
<evidence type="ECO:0000313" key="4">
    <source>
        <dbReference type="Proteomes" id="UP000236454"/>
    </source>
</evidence>
<reference evidence="3 4" key="1">
    <citation type="submission" date="2016-10" db="EMBL/GenBank/DDBJ databases">
        <authorList>
            <person name="de Groot N.N."/>
        </authorList>
    </citation>
    <scope>NUCLEOTIDE SEQUENCE [LARGE SCALE GENOMIC DNA]</scope>
    <source>
        <strain evidence="3 4">CGMCC 1.7005</strain>
    </source>
</reference>
<dbReference type="InterPro" id="IPR036249">
    <property type="entry name" value="Thioredoxin-like_sf"/>
</dbReference>
<dbReference type="Gene3D" id="3.40.30.10">
    <property type="entry name" value="Glutaredoxin"/>
    <property type="match status" value="1"/>
</dbReference>
<name>A0A1I6ZQJ6_9FLAO</name>
<feature type="chain" id="PRO_5014608439" evidence="1">
    <location>
        <begin position="25"/>
        <end position="213"/>
    </location>
</feature>
<dbReference type="AlphaFoldDB" id="A0A1I6ZQJ6"/>
<dbReference type="PANTHER" id="PTHR43640:SF1">
    <property type="entry name" value="THIOREDOXIN-DEPENDENT PEROXIREDOXIN"/>
    <property type="match status" value="1"/>
</dbReference>
<dbReference type="SUPFAM" id="SSF52833">
    <property type="entry name" value="Thioredoxin-like"/>
    <property type="match status" value="1"/>
</dbReference>
<gene>
    <name evidence="3" type="ORF">SAMN05216474_1541</name>
</gene>
<protein>
    <submittedName>
        <fullName evidence="3">Redoxin</fullName>
    </submittedName>
</protein>
<keyword evidence="4" id="KW-1185">Reference proteome</keyword>
<proteinExistence type="predicted"/>
<dbReference type="Pfam" id="PF08534">
    <property type="entry name" value="Redoxin"/>
    <property type="match status" value="1"/>
</dbReference>
<dbReference type="STRING" id="477690.SAMN05216474_1541"/>
<sequence>MNYTMKKFSLVLSVAALLFIGLTAEQKEITTLAIGADMPGKDLELTRTDENKTTLADFKKEMGTLVIFSCNTCPFVIGSDNFEGWEKSYNDIQTVAKLNKVGSVLVNSNTAKRDKGDNLADMKKRAEDKGYLMDYVLDKRSRLADEFGAKTTPHVFLFDADDKLVYEGQINDAYKPNNKKVKEYLKDALNALGAGKKIKDSKTDAVGCGIKRK</sequence>
<dbReference type="InterPro" id="IPR013740">
    <property type="entry name" value="Redoxin"/>
</dbReference>
<dbReference type="GO" id="GO:0016491">
    <property type="term" value="F:oxidoreductase activity"/>
    <property type="evidence" value="ECO:0007669"/>
    <property type="project" value="InterPro"/>
</dbReference>